<protein>
    <submittedName>
        <fullName evidence="7">Amino acid transporter</fullName>
    </submittedName>
</protein>
<dbReference type="GO" id="GO:0015171">
    <property type="term" value="F:amino acid transmembrane transporter activity"/>
    <property type="evidence" value="ECO:0007669"/>
    <property type="project" value="TreeGrafter"/>
</dbReference>
<feature type="transmembrane region" description="Helical" evidence="6">
    <location>
        <begin position="150"/>
        <end position="176"/>
    </location>
</feature>
<evidence type="ECO:0000313" key="8">
    <source>
        <dbReference type="Proteomes" id="UP000430404"/>
    </source>
</evidence>
<dbReference type="InterPro" id="IPR001123">
    <property type="entry name" value="LeuE-type"/>
</dbReference>
<evidence type="ECO:0000256" key="2">
    <source>
        <dbReference type="ARBA" id="ARBA00022475"/>
    </source>
</evidence>
<dbReference type="RefSeq" id="WP_159724957.1">
    <property type="nucleotide sequence ID" value="NZ_LR732744.1"/>
</dbReference>
<dbReference type="GO" id="GO:0005886">
    <property type="term" value="C:plasma membrane"/>
    <property type="evidence" value="ECO:0007669"/>
    <property type="project" value="UniProtKB-SubCell"/>
</dbReference>
<gene>
    <name evidence="7" type="ORF">ACI8B_200066</name>
</gene>
<keyword evidence="5 6" id="KW-0472">Membrane</keyword>
<reference evidence="7 8" key="1">
    <citation type="submission" date="2019-10" db="EMBL/GenBank/DDBJ databases">
        <authorList>
            <person name="Karimi E."/>
        </authorList>
    </citation>
    <scope>NUCLEOTIDE SEQUENCE [LARGE SCALE GENOMIC DNA]</scope>
    <source>
        <strain evidence="7">Acinetobacter sp. 8BE</strain>
    </source>
</reference>
<feature type="transmembrane region" description="Helical" evidence="6">
    <location>
        <begin position="68"/>
        <end position="89"/>
    </location>
</feature>
<dbReference type="PANTHER" id="PTHR30086">
    <property type="entry name" value="ARGININE EXPORTER PROTEIN ARGO"/>
    <property type="match status" value="1"/>
</dbReference>
<dbReference type="PIRSF" id="PIRSF006324">
    <property type="entry name" value="LeuE"/>
    <property type="match status" value="1"/>
</dbReference>
<evidence type="ECO:0000256" key="5">
    <source>
        <dbReference type="ARBA" id="ARBA00023136"/>
    </source>
</evidence>
<dbReference type="Pfam" id="PF01810">
    <property type="entry name" value="LysE"/>
    <property type="match status" value="1"/>
</dbReference>
<proteinExistence type="predicted"/>
<dbReference type="AlphaFoldDB" id="A0A653K303"/>
<dbReference type="Proteomes" id="UP000430404">
    <property type="component" value="Unassembled WGS sequence"/>
</dbReference>
<evidence type="ECO:0000256" key="4">
    <source>
        <dbReference type="ARBA" id="ARBA00022989"/>
    </source>
</evidence>
<keyword evidence="4 6" id="KW-1133">Transmembrane helix</keyword>
<dbReference type="PANTHER" id="PTHR30086:SF20">
    <property type="entry name" value="ARGININE EXPORTER PROTEIN ARGO-RELATED"/>
    <property type="match status" value="1"/>
</dbReference>
<keyword evidence="2" id="KW-1003">Cell membrane</keyword>
<evidence type="ECO:0000256" key="3">
    <source>
        <dbReference type="ARBA" id="ARBA00022692"/>
    </source>
</evidence>
<evidence type="ECO:0000256" key="1">
    <source>
        <dbReference type="ARBA" id="ARBA00004651"/>
    </source>
</evidence>
<organism evidence="7 8">
    <name type="scientific">Acinetobacter proteolyticus</name>
    <dbReference type="NCBI Taxonomy" id="1776741"/>
    <lineage>
        <taxon>Bacteria</taxon>
        <taxon>Pseudomonadati</taxon>
        <taxon>Pseudomonadota</taxon>
        <taxon>Gammaproteobacteria</taxon>
        <taxon>Moraxellales</taxon>
        <taxon>Moraxellaceae</taxon>
        <taxon>Acinetobacter</taxon>
    </lineage>
</organism>
<feature type="transmembrane region" description="Helical" evidence="6">
    <location>
        <begin position="188"/>
        <end position="207"/>
    </location>
</feature>
<dbReference type="EMBL" id="CABWKZ010000013">
    <property type="protein sequence ID" value="VXA55190.1"/>
    <property type="molecule type" value="Genomic_DNA"/>
</dbReference>
<evidence type="ECO:0000313" key="7">
    <source>
        <dbReference type="EMBL" id="VXA55190.1"/>
    </source>
</evidence>
<sequence length="209" mass="22745">MASLEILTTFLITTFIFAYIPGPAMLYTAAQTLAKGQKSGFMATLGLFIGGCAHIVAAAVGLTTLFHLFPVLYTVIKVLGACWLIWLGIKLIKDTPDSNTLNSAQEEIAGKTLKESILVEVLNPKTAIFYLAFLPQFINSTSESPVWLQFILLGLIVNTIFISADLVCVFLAEFVMKKVNKSQTIQKIMSMLGGLIFISLGLLLVLGQH</sequence>
<accession>A0A653K303</accession>
<comment type="subcellular location">
    <subcellularLocation>
        <location evidence="1">Cell membrane</location>
        <topology evidence="1">Multi-pass membrane protein</topology>
    </subcellularLocation>
</comment>
<feature type="transmembrane region" description="Helical" evidence="6">
    <location>
        <begin position="41"/>
        <end position="62"/>
    </location>
</feature>
<evidence type="ECO:0000256" key="6">
    <source>
        <dbReference type="SAM" id="Phobius"/>
    </source>
</evidence>
<keyword evidence="3 6" id="KW-0812">Transmembrane</keyword>
<feature type="transmembrane region" description="Helical" evidence="6">
    <location>
        <begin position="6"/>
        <end position="29"/>
    </location>
</feature>
<name>A0A653K303_9GAMM</name>